<gene>
    <name evidence="2" type="ORF">N7493_011548</name>
</gene>
<keyword evidence="3" id="KW-1185">Reference proteome</keyword>
<accession>A0AAD6HAW2</accession>
<sequence>MGEIACDIPTPPSSDDAMDSSDQPTCTPQSLRDIIDTEIGQYAFKHDIILPSPFNPTRSLQSPLGELDAKELGHLRIHSTRLQTMLHNAIQSELACLTTTGFPSQSAIISPISNLLLWDETQKEKPTENEEPRRDDDDCSIEDCDCHPARKTENDGNEKSKKSPQDQVQPSLQKLVDFRSCDVVYNHQLGCLVVNNQLQSLGSIITDEDDPDKHYFDIGINFPHNLHCIIQYMNGELPSTTAQILRLETPASKMIPVIEALQRREELPLCEELIHGDQKAVPRVISNEMTDFIKLLGENDAKKVYESLQISERIEDGVPASIDASLPALNKRVSLYQENTGMSLLQIILSCFLY</sequence>
<proteinExistence type="predicted"/>
<feature type="compositionally biased region" description="Basic and acidic residues" evidence="1">
    <location>
        <begin position="148"/>
        <end position="164"/>
    </location>
</feature>
<dbReference type="Proteomes" id="UP001215712">
    <property type="component" value="Unassembled WGS sequence"/>
</dbReference>
<keyword evidence="2" id="KW-0378">Hydrolase</keyword>
<reference evidence="2" key="2">
    <citation type="submission" date="2023-01" db="EMBL/GenBank/DDBJ databases">
        <authorList>
            <person name="Petersen C."/>
        </authorList>
    </citation>
    <scope>NUCLEOTIDE SEQUENCE</scope>
    <source>
        <strain evidence="2">IBT 17514</strain>
    </source>
</reference>
<reference evidence="2" key="1">
    <citation type="journal article" date="2023" name="IMA Fungus">
        <title>Comparative genomic study of the Penicillium genus elucidates a diverse pangenome and 15 lateral gene transfer events.</title>
        <authorList>
            <person name="Petersen C."/>
            <person name="Sorensen T."/>
            <person name="Nielsen M.R."/>
            <person name="Sondergaard T.E."/>
            <person name="Sorensen J.L."/>
            <person name="Fitzpatrick D.A."/>
            <person name="Frisvad J.C."/>
            <person name="Nielsen K.L."/>
        </authorList>
    </citation>
    <scope>NUCLEOTIDE SEQUENCE</scope>
    <source>
        <strain evidence="2">IBT 17514</strain>
    </source>
</reference>
<feature type="region of interest" description="Disordered" evidence="1">
    <location>
        <begin position="1"/>
        <end position="25"/>
    </location>
</feature>
<dbReference type="EMBL" id="JAQJAN010000021">
    <property type="protein sequence ID" value="KAJ5703623.1"/>
    <property type="molecule type" value="Genomic_DNA"/>
</dbReference>
<feature type="compositionally biased region" description="Basic and acidic residues" evidence="1">
    <location>
        <begin position="122"/>
        <end position="136"/>
    </location>
</feature>
<name>A0AAD6HAW2_9EURO</name>
<evidence type="ECO:0000313" key="2">
    <source>
        <dbReference type="EMBL" id="KAJ5703623.1"/>
    </source>
</evidence>
<dbReference type="AlphaFoldDB" id="A0AAD6HAW2"/>
<evidence type="ECO:0000313" key="3">
    <source>
        <dbReference type="Proteomes" id="UP001215712"/>
    </source>
</evidence>
<evidence type="ECO:0000256" key="1">
    <source>
        <dbReference type="SAM" id="MobiDB-lite"/>
    </source>
</evidence>
<protein>
    <submittedName>
        <fullName evidence="2">P-loop containing nucleoside triphosphate hydrolase protein</fullName>
    </submittedName>
</protein>
<comment type="caution">
    <text evidence="2">The sequence shown here is derived from an EMBL/GenBank/DDBJ whole genome shotgun (WGS) entry which is preliminary data.</text>
</comment>
<dbReference type="GO" id="GO:0016787">
    <property type="term" value="F:hydrolase activity"/>
    <property type="evidence" value="ECO:0007669"/>
    <property type="project" value="UniProtKB-KW"/>
</dbReference>
<organism evidence="2 3">
    <name type="scientific">Penicillium malachiteum</name>
    <dbReference type="NCBI Taxonomy" id="1324776"/>
    <lineage>
        <taxon>Eukaryota</taxon>
        <taxon>Fungi</taxon>
        <taxon>Dikarya</taxon>
        <taxon>Ascomycota</taxon>
        <taxon>Pezizomycotina</taxon>
        <taxon>Eurotiomycetes</taxon>
        <taxon>Eurotiomycetidae</taxon>
        <taxon>Eurotiales</taxon>
        <taxon>Aspergillaceae</taxon>
        <taxon>Penicillium</taxon>
    </lineage>
</organism>
<feature type="region of interest" description="Disordered" evidence="1">
    <location>
        <begin position="122"/>
        <end position="141"/>
    </location>
</feature>
<feature type="region of interest" description="Disordered" evidence="1">
    <location>
        <begin position="148"/>
        <end position="170"/>
    </location>
</feature>